<sequence>KELTELIGLQFEVHDAVVVPKVDVSKYLEYLLSRPAVQISAIAPQNKILVYQFTDLAPWLKWSRYFTGISTSRLKVVECRNLNRFVIATGVYLGPDDYDTIRKCFGALYQEYGELNKIHLPSCESSIQVFYRSCADGKQRRVDTGNSSSRSTFPIPDAPEHISLLGNMLVISTSPVWSHKDSRDMEQKWQQTKTPITRSEFARNNLGNQGRENLTICGILL</sequence>
<dbReference type="AlphaFoldDB" id="A0A7D9L543"/>
<evidence type="ECO:0000313" key="2">
    <source>
        <dbReference type="Proteomes" id="UP001152795"/>
    </source>
</evidence>
<dbReference type="OrthoDB" id="6024025at2759"/>
<keyword evidence="2" id="KW-1185">Reference proteome</keyword>
<evidence type="ECO:0000313" key="1">
    <source>
        <dbReference type="EMBL" id="CAB4027467.1"/>
    </source>
</evidence>
<organism evidence="1 2">
    <name type="scientific">Paramuricea clavata</name>
    <name type="common">Red gorgonian</name>
    <name type="synonym">Violescent sea-whip</name>
    <dbReference type="NCBI Taxonomy" id="317549"/>
    <lineage>
        <taxon>Eukaryota</taxon>
        <taxon>Metazoa</taxon>
        <taxon>Cnidaria</taxon>
        <taxon>Anthozoa</taxon>
        <taxon>Octocorallia</taxon>
        <taxon>Malacalcyonacea</taxon>
        <taxon>Plexauridae</taxon>
        <taxon>Paramuricea</taxon>
    </lineage>
</organism>
<name>A0A7D9L543_PARCT</name>
<gene>
    <name evidence="1" type="ORF">PACLA_8A019062</name>
</gene>
<comment type="caution">
    <text evidence="1">The sequence shown here is derived from an EMBL/GenBank/DDBJ whole genome shotgun (WGS) entry which is preliminary data.</text>
</comment>
<protein>
    <submittedName>
        <fullName evidence="1">Uncharacterized protein</fullName>
    </submittedName>
</protein>
<proteinExistence type="predicted"/>
<reference evidence="1" key="1">
    <citation type="submission" date="2020-04" db="EMBL/GenBank/DDBJ databases">
        <authorList>
            <person name="Alioto T."/>
            <person name="Alioto T."/>
            <person name="Gomez Garrido J."/>
        </authorList>
    </citation>
    <scope>NUCLEOTIDE SEQUENCE</scope>
    <source>
        <strain evidence="1">A484AB</strain>
    </source>
</reference>
<feature type="non-terminal residue" evidence="1">
    <location>
        <position position="1"/>
    </location>
</feature>
<dbReference type="Proteomes" id="UP001152795">
    <property type="component" value="Unassembled WGS sequence"/>
</dbReference>
<accession>A0A7D9L543</accession>
<dbReference type="EMBL" id="CACRXK020014819">
    <property type="protein sequence ID" value="CAB4027467.1"/>
    <property type="molecule type" value="Genomic_DNA"/>
</dbReference>